<sequence>MKEKLILGTVQFGIDYGINNEKGMPSGNEVNAILASAFNSGIRTLDTAAAYGLAENRIGDFHALNTNQKFVINTKFSKDATVPWLPSLMNSIHSMKLEQIDTIMFHSFESYLTNKTDLKEIYAIGFPRYFKRIGVSVYTNVEMEALITDELVSVVQLPFNLLDNHLKRSVVIEKLRKQKKEIHTRSCFLQGLFFLNEDKIPEKLIGVKPFLNKLKQIAVDHKIEMGHLALQYALSKNYIDKVLIGVDTVAQLEKNIQWAEEAIDNEIFSQIDLIDVTNLALLNPSKW</sequence>
<dbReference type="SUPFAM" id="SSF51430">
    <property type="entry name" value="NAD(P)-linked oxidoreductase"/>
    <property type="match status" value="1"/>
</dbReference>
<dbReference type="CDD" id="cd19097">
    <property type="entry name" value="AKR_unchar"/>
    <property type="match status" value="1"/>
</dbReference>
<dbReference type="RefSeq" id="WP_187660744.1">
    <property type="nucleotide sequence ID" value="NZ_JACTAB010000005.1"/>
</dbReference>
<dbReference type="InterPro" id="IPR036812">
    <property type="entry name" value="NAD(P)_OxRdtase_dom_sf"/>
</dbReference>
<dbReference type="PANTHER" id="PTHR43312">
    <property type="entry name" value="D-THREO-ALDOSE 1-DEHYDROGENASE"/>
    <property type="match status" value="1"/>
</dbReference>
<accession>A0ABU9E142</accession>
<protein>
    <submittedName>
        <fullName evidence="2">Aldo/keto reductase</fullName>
    </submittedName>
</protein>
<proteinExistence type="predicted"/>
<evidence type="ECO:0000313" key="3">
    <source>
        <dbReference type="Proteomes" id="UP001491349"/>
    </source>
</evidence>
<evidence type="ECO:0000259" key="1">
    <source>
        <dbReference type="Pfam" id="PF00248"/>
    </source>
</evidence>
<dbReference type="EMBL" id="JBBPCB010000004">
    <property type="protein sequence ID" value="MEK8180276.1"/>
    <property type="molecule type" value="Genomic_DNA"/>
</dbReference>
<evidence type="ECO:0000313" key="2">
    <source>
        <dbReference type="EMBL" id="MEK8180276.1"/>
    </source>
</evidence>
<dbReference type="Proteomes" id="UP001491349">
    <property type="component" value="Unassembled WGS sequence"/>
</dbReference>
<name>A0ABU9E142_9FLAO</name>
<dbReference type="Pfam" id="PF00248">
    <property type="entry name" value="Aldo_ket_red"/>
    <property type="match status" value="1"/>
</dbReference>
<feature type="domain" description="NADP-dependent oxidoreductase" evidence="1">
    <location>
        <begin position="4"/>
        <end position="274"/>
    </location>
</feature>
<dbReference type="PANTHER" id="PTHR43312:SF1">
    <property type="entry name" value="NADP-DEPENDENT OXIDOREDUCTASE DOMAIN-CONTAINING PROTEIN"/>
    <property type="match status" value="1"/>
</dbReference>
<comment type="caution">
    <text evidence="2">The sequence shown here is derived from an EMBL/GenBank/DDBJ whole genome shotgun (WGS) entry which is preliminary data.</text>
</comment>
<dbReference type="InterPro" id="IPR053135">
    <property type="entry name" value="AKR2_Oxidoreductase"/>
</dbReference>
<reference evidence="2 3" key="1">
    <citation type="submission" date="2024-04" db="EMBL/GenBank/DDBJ databases">
        <title>draft genome sequnece of Flavobacterium buctense JCM 30750.</title>
        <authorList>
            <person name="Kim D.-U."/>
        </authorList>
    </citation>
    <scope>NUCLEOTIDE SEQUENCE [LARGE SCALE GENOMIC DNA]</scope>
    <source>
        <strain evidence="2 3">JCM 30750</strain>
    </source>
</reference>
<keyword evidence="3" id="KW-1185">Reference proteome</keyword>
<dbReference type="InterPro" id="IPR023210">
    <property type="entry name" value="NADP_OxRdtase_dom"/>
</dbReference>
<dbReference type="Gene3D" id="3.20.20.100">
    <property type="entry name" value="NADP-dependent oxidoreductase domain"/>
    <property type="match status" value="1"/>
</dbReference>
<organism evidence="2 3">
    <name type="scientific">Flavobacterium buctense</name>
    <dbReference type="NCBI Taxonomy" id="1648146"/>
    <lineage>
        <taxon>Bacteria</taxon>
        <taxon>Pseudomonadati</taxon>
        <taxon>Bacteroidota</taxon>
        <taxon>Flavobacteriia</taxon>
        <taxon>Flavobacteriales</taxon>
        <taxon>Flavobacteriaceae</taxon>
        <taxon>Flavobacterium</taxon>
    </lineage>
</organism>
<gene>
    <name evidence="2" type="ORF">WMW71_07975</name>
</gene>